<sequence length="356" mass="37496">MSSFTVPPLPIFPRPSHPPFISPHSLLLSSPLCRLALSPLRPRDAKPRESISSRITAQFLFADWLEAGRPNKRRRLTENTGGWSQHFASSNADENDLGSSSLNASESLSPPPDLSFLPPRTPPLPTPRSRDDAYAGGANEVRGQAAEARLALANVAKPAVAAACLTLASAFFLDVGKYTGGADNLAEDFAVEELPALANGGEPAVAAACLTLASGLILDAGADNLAQDFALEELPALANGGKPAVATARLTLASGLFLDACGYCIGWPRGVGAHKDYSSVRAGATLKGTVALEDHTPEFFLIKIAKNEVRPPRSCLARRRSVTATTSSFEIRDRSWAGAPAQSGPPPPPEAEHIIQ</sequence>
<dbReference type="EMBL" id="KZ993969">
    <property type="protein sequence ID" value="RKO94214.1"/>
    <property type="molecule type" value="Genomic_DNA"/>
</dbReference>
<feature type="compositionally biased region" description="Low complexity" evidence="1">
    <location>
        <begin position="97"/>
        <end position="108"/>
    </location>
</feature>
<dbReference type="Proteomes" id="UP000269721">
    <property type="component" value="Unassembled WGS sequence"/>
</dbReference>
<keyword evidence="3" id="KW-1185">Reference proteome</keyword>
<feature type="compositionally biased region" description="Pro residues" evidence="1">
    <location>
        <begin position="109"/>
        <end position="126"/>
    </location>
</feature>
<evidence type="ECO:0000256" key="1">
    <source>
        <dbReference type="SAM" id="MobiDB-lite"/>
    </source>
</evidence>
<evidence type="ECO:0000313" key="2">
    <source>
        <dbReference type="EMBL" id="RKO94214.1"/>
    </source>
</evidence>
<proteinExistence type="predicted"/>
<feature type="region of interest" description="Disordered" evidence="1">
    <location>
        <begin position="327"/>
        <end position="356"/>
    </location>
</feature>
<gene>
    <name evidence="2" type="ORF">BDK51DRAFT_41277</name>
</gene>
<feature type="region of interest" description="Disordered" evidence="1">
    <location>
        <begin position="75"/>
        <end position="135"/>
    </location>
</feature>
<protein>
    <submittedName>
        <fullName evidence="2">Uncharacterized protein</fullName>
    </submittedName>
</protein>
<name>A0A4P9WMR7_9FUNG</name>
<dbReference type="AlphaFoldDB" id="A0A4P9WMR7"/>
<accession>A0A4P9WMR7</accession>
<organism evidence="2 3">
    <name type="scientific">Blyttiomyces helicus</name>
    <dbReference type="NCBI Taxonomy" id="388810"/>
    <lineage>
        <taxon>Eukaryota</taxon>
        <taxon>Fungi</taxon>
        <taxon>Fungi incertae sedis</taxon>
        <taxon>Chytridiomycota</taxon>
        <taxon>Chytridiomycota incertae sedis</taxon>
        <taxon>Chytridiomycetes</taxon>
        <taxon>Chytridiomycetes incertae sedis</taxon>
        <taxon>Blyttiomyces</taxon>
    </lineage>
</organism>
<feature type="compositionally biased region" description="Polar residues" evidence="1">
    <location>
        <begin position="78"/>
        <end position="92"/>
    </location>
</feature>
<reference evidence="3" key="1">
    <citation type="journal article" date="2018" name="Nat. Microbiol.">
        <title>Leveraging single-cell genomics to expand the fungal tree of life.</title>
        <authorList>
            <person name="Ahrendt S.R."/>
            <person name="Quandt C.A."/>
            <person name="Ciobanu D."/>
            <person name="Clum A."/>
            <person name="Salamov A."/>
            <person name="Andreopoulos B."/>
            <person name="Cheng J.F."/>
            <person name="Woyke T."/>
            <person name="Pelin A."/>
            <person name="Henrissat B."/>
            <person name="Reynolds N.K."/>
            <person name="Benny G.L."/>
            <person name="Smith M.E."/>
            <person name="James T.Y."/>
            <person name="Grigoriev I.V."/>
        </authorList>
    </citation>
    <scope>NUCLEOTIDE SEQUENCE [LARGE SCALE GENOMIC DNA]</scope>
</reference>
<evidence type="ECO:0000313" key="3">
    <source>
        <dbReference type="Proteomes" id="UP000269721"/>
    </source>
</evidence>